<proteinExistence type="predicted"/>
<reference evidence="4" key="1">
    <citation type="journal article" date="2010" name="Stand. Genomic Sci.">
        <title>Complete genome sequence of 'Thermobaculum terrenum' type strain (YNP1).</title>
        <authorList>
            <person name="Kiss H."/>
            <person name="Cleland D."/>
            <person name="Lapidus A."/>
            <person name="Lucas S."/>
            <person name="Glavina Del Rio T."/>
            <person name="Nolan M."/>
            <person name="Tice H."/>
            <person name="Han C."/>
            <person name="Goodwin L."/>
            <person name="Pitluck S."/>
            <person name="Liolios K."/>
            <person name="Ivanova N."/>
            <person name="Mavromatis K."/>
            <person name="Ovchinnikova G."/>
            <person name="Pati A."/>
            <person name="Chen A."/>
            <person name="Palaniappan K."/>
            <person name="Land M."/>
            <person name="Hauser L."/>
            <person name="Chang Y."/>
            <person name="Jeffries C."/>
            <person name="Lu M."/>
            <person name="Brettin T."/>
            <person name="Detter J."/>
            <person name="Goker M."/>
            <person name="Tindall B."/>
            <person name="Beck B."/>
            <person name="McDermott T."/>
            <person name="Woyke T."/>
            <person name="Bristow J."/>
            <person name="Eisen J."/>
            <person name="Markowitz V."/>
            <person name="Hugenholtz P."/>
            <person name="Kyrpides N."/>
            <person name="Klenk H."/>
            <person name="Cheng J."/>
        </authorList>
    </citation>
    <scope>NUCLEOTIDE SEQUENCE [LARGE SCALE GENOMIC DNA]</scope>
    <source>
        <strain evidence="4">ATCC BAA-798 / YNP1</strain>
    </source>
</reference>
<evidence type="ECO:0000259" key="2">
    <source>
        <dbReference type="Pfam" id="PF02540"/>
    </source>
</evidence>
<dbReference type="KEGG" id="ttr:Tter_1708"/>
<accession>D1CCU9</accession>
<sequence>MSLEDKLETLKSLLRDMDSVLVAYSGGVDSTLLAAVAYEVLGDKAAAATAISESLLEEEFKEAEENARKIGIRFIPIHTEELSDPRYVANNPDRCYYCKSELFTKLSALAKQEGYAVVVDGFNLDDSHDYRPGHQAAKELGIRSPLAEAGLTKAEIRQISKLKGLPTWDKPSMPCLSSRIPYGSSVTIKKLRQIGQSELALRSLGFRELRVRHHGDVARIEVPIEEFPKVLEKRDEIVSAIKAAGFLYVSLDLSGLRSGSLNDVLKLTPNYTHTHTAN</sequence>
<feature type="active site" description="Nucleophile and sulfur donor" evidence="1">
    <location>
        <position position="175"/>
    </location>
</feature>
<dbReference type="HOGENOM" id="CLU_061181_2_0_0"/>
<evidence type="ECO:0000313" key="4">
    <source>
        <dbReference type="Proteomes" id="UP000000323"/>
    </source>
</evidence>
<name>D1CCU9_THET1</name>
<dbReference type="RefSeq" id="WP_012875648.1">
    <property type="nucleotide sequence ID" value="NC_013525.1"/>
</dbReference>
<dbReference type="GO" id="GO:0016783">
    <property type="term" value="F:sulfurtransferase activity"/>
    <property type="evidence" value="ECO:0007669"/>
    <property type="project" value="InterPro"/>
</dbReference>
<dbReference type="AlphaFoldDB" id="D1CCU9"/>
<evidence type="ECO:0000313" key="3">
    <source>
        <dbReference type="EMBL" id="ACZ42614.1"/>
    </source>
</evidence>
<dbReference type="STRING" id="525904.Tter_1708"/>
<dbReference type="InterPro" id="IPR022310">
    <property type="entry name" value="NAD/GMP_synthase"/>
</dbReference>
<dbReference type="InterPro" id="IPR052188">
    <property type="entry name" value="Ni-pincer_cofactor_biosynth"/>
</dbReference>
<dbReference type="CDD" id="cd01990">
    <property type="entry name" value="LarE-like"/>
    <property type="match status" value="1"/>
</dbReference>
<dbReference type="eggNOG" id="COG1606">
    <property type="taxonomic scope" value="Bacteria"/>
</dbReference>
<dbReference type="InterPro" id="IPR014729">
    <property type="entry name" value="Rossmann-like_a/b/a_fold"/>
</dbReference>
<keyword evidence="4" id="KW-1185">Reference proteome</keyword>
<dbReference type="GO" id="GO:0006163">
    <property type="term" value="P:purine nucleotide metabolic process"/>
    <property type="evidence" value="ECO:0007669"/>
    <property type="project" value="UniProtKB-ARBA"/>
</dbReference>
<dbReference type="PANTHER" id="PTHR43169:SF2">
    <property type="entry name" value="NAD_GMP SYNTHASE DOMAIN-CONTAINING PROTEIN"/>
    <property type="match status" value="1"/>
</dbReference>
<dbReference type="OrthoDB" id="9776919at2"/>
<organism evidence="3 4">
    <name type="scientific">Thermobaculum terrenum (strain ATCC BAA-798 / CCMEE 7001 / YNP1)</name>
    <dbReference type="NCBI Taxonomy" id="525904"/>
    <lineage>
        <taxon>Bacteria</taxon>
        <taxon>Bacillati</taxon>
        <taxon>Chloroflexota</taxon>
        <taxon>Chloroflexia</taxon>
        <taxon>Candidatus Thermobaculales</taxon>
        <taxon>Candidatus Thermobaculaceae</taxon>
        <taxon>Thermobaculum</taxon>
    </lineage>
</organism>
<gene>
    <name evidence="3" type="ordered locus">Tter_1708</name>
</gene>
<dbReference type="EMBL" id="CP001825">
    <property type="protein sequence ID" value="ACZ42614.1"/>
    <property type="molecule type" value="Genomic_DNA"/>
</dbReference>
<protein>
    <submittedName>
        <fullName evidence="3">ExsB family protein</fullName>
    </submittedName>
</protein>
<dbReference type="Proteomes" id="UP000000323">
    <property type="component" value="Chromosome 1"/>
</dbReference>
<dbReference type="Pfam" id="PF02540">
    <property type="entry name" value="NAD_synthase"/>
    <property type="match status" value="1"/>
</dbReference>
<evidence type="ECO:0000256" key="1">
    <source>
        <dbReference type="PIRSR" id="PIRSR006661-1"/>
    </source>
</evidence>
<dbReference type="PIRSF" id="PIRSF006661">
    <property type="entry name" value="PP-lp_UCP006661"/>
    <property type="match status" value="1"/>
</dbReference>
<dbReference type="Gene3D" id="3.40.50.620">
    <property type="entry name" value="HUPs"/>
    <property type="match status" value="1"/>
</dbReference>
<dbReference type="PANTHER" id="PTHR43169">
    <property type="entry name" value="EXSB FAMILY PROTEIN"/>
    <property type="match status" value="1"/>
</dbReference>
<dbReference type="NCBIfam" id="TIGR00268">
    <property type="entry name" value="ATP-dependent sacrificial sulfur transferase LarE"/>
    <property type="match status" value="1"/>
</dbReference>
<feature type="domain" description="NAD/GMP synthase" evidence="2">
    <location>
        <begin position="17"/>
        <end position="79"/>
    </location>
</feature>
<dbReference type="InterPro" id="IPR005232">
    <property type="entry name" value="LarE"/>
</dbReference>
<dbReference type="SUPFAM" id="SSF52402">
    <property type="entry name" value="Adenine nucleotide alpha hydrolases-like"/>
    <property type="match status" value="1"/>
</dbReference>